<keyword evidence="3" id="KW-1185">Reference proteome</keyword>
<protein>
    <submittedName>
        <fullName evidence="2">Uncharacterized protein</fullName>
    </submittedName>
</protein>
<evidence type="ECO:0000256" key="1">
    <source>
        <dbReference type="SAM" id="MobiDB-lite"/>
    </source>
</evidence>
<dbReference type="Proteomes" id="UP000887013">
    <property type="component" value="Unassembled WGS sequence"/>
</dbReference>
<sequence>EPASSEPEELSKDDMEPISSEPEESSKTSEGSDFASLEQEID</sequence>
<dbReference type="AlphaFoldDB" id="A0A8X6TMF6"/>
<gene>
    <name evidence="2" type="primary">AVEN_105798_1</name>
    <name evidence="2" type="ORF">NPIL_524041</name>
</gene>
<feature type="non-terminal residue" evidence="2">
    <location>
        <position position="1"/>
    </location>
</feature>
<proteinExistence type="predicted"/>
<evidence type="ECO:0000313" key="3">
    <source>
        <dbReference type="Proteomes" id="UP000887013"/>
    </source>
</evidence>
<name>A0A8X6TMF6_NEPPI</name>
<organism evidence="2 3">
    <name type="scientific">Nephila pilipes</name>
    <name type="common">Giant wood spider</name>
    <name type="synonym">Nephila maculata</name>
    <dbReference type="NCBI Taxonomy" id="299642"/>
    <lineage>
        <taxon>Eukaryota</taxon>
        <taxon>Metazoa</taxon>
        <taxon>Ecdysozoa</taxon>
        <taxon>Arthropoda</taxon>
        <taxon>Chelicerata</taxon>
        <taxon>Arachnida</taxon>
        <taxon>Araneae</taxon>
        <taxon>Araneomorphae</taxon>
        <taxon>Entelegynae</taxon>
        <taxon>Araneoidea</taxon>
        <taxon>Nephilidae</taxon>
        <taxon>Nephila</taxon>
    </lineage>
</organism>
<feature type="region of interest" description="Disordered" evidence="1">
    <location>
        <begin position="1"/>
        <end position="42"/>
    </location>
</feature>
<evidence type="ECO:0000313" key="2">
    <source>
        <dbReference type="EMBL" id="GFT35020.1"/>
    </source>
</evidence>
<dbReference type="OrthoDB" id="6434447at2759"/>
<reference evidence="2" key="1">
    <citation type="submission" date="2020-08" db="EMBL/GenBank/DDBJ databases">
        <title>Multicomponent nature underlies the extraordinary mechanical properties of spider dragline silk.</title>
        <authorList>
            <person name="Kono N."/>
            <person name="Nakamura H."/>
            <person name="Mori M."/>
            <person name="Yoshida Y."/>
            <person name="Ohtoshi R."/>
            <person name="Malay A.D."/>
            <person name="Moran D.A.P."/>
            <person name="Tomita M."/>
            <person name="Numata K."/>
            <person name="Arakawa K."/>
        </authorList>
    </citation>
    <scope>NUCLEOTIDE SEQUENCE</scope>
</reference>
<comment type="caution">
    <text evidence="2">The sequence shown here is derived from an EMBL/GenBank/DDBJ whole genome shotgun (WGS) entry which is preliminary data.</text>
</comment>
<dbReference type="EMBL" id="BMAW01013625">
    <property type="protein sequence ID" value="GFT35020.1"/>
    <property type="molecule type" value="Genomic_DNA"/>
</dbReference>
<accession>A0A8X6TMF6</accession>